<keyword evidence="2" id="KW-1185">Reference proteome</keyword>
<evidence type="ECO:0000313" key="2">
    <source>
        <dbReference type="Proteomes" id="UP001230986"/>
    </source>
</evidence>
<protein>
    <submittedName>
        <fullName evidence="1">Uncharacterized protein</fullName>
    </submittedName>
</protein>
<reference evidence="1 2" key="1">
    <citation type="submission" date="2023-06" db="EMBL/GenBank/DDBJ databases">
        <title>Whole genome sequence of Oscillatoria calcuttensis NRMC-F 0142.</title>
        <authorList>
            <person name="Shakena Fathima T."/>
            <person name="Muralitharan G."/>
            <person name="Thajuddin N."/>
        </authorList>
    </citation>
    <scope>NUCLEOTIDE SEQUENCE [LARGE SCALE GENOMIC DNA]</scope>
    <source>
        <strain evidence="1 2">NRMC-F 0142</strain>
    </source>
</reference>
<dbReference type="Proteomes" id="UP001230986">
    <property type="component" value="Unassembled WGS sequence"/>
</dbReference>
<proteinExistence type="predicted"/>
<name>A0ABT7LV36_9CYAN</name>
<evidence type="ECO:0000313" key="1">
    <source>
        <dbReference type="EMBL" id="MDL5055900.1"/>
    </source>
</evidence>
<comment type="caution">
    <text evidence="1">The sequence shown here is derived from an EMBL/GenBank/DDBJ whole genome shotgun (WGS) entry which is preliminary data.</text>
</comment>
<dbReference type="RefSeq" id="WP_286004008.1">
    <property type="nucleotide sequence ID" value="NZ_JASVEJ010000001.1"/>
</dbReference>
<organism evidence="1 2">
    <name type="scientific">Geitlerinema calcuttense NRMC-F 0142</name>
    <dbReference type="NCBI Taxonomy" id="2922238"/>
    <lineage>
        <taxon>Bacteria</taxon>
        <taxon>Bacillati</taxon>
        <taxon>Cyanobacteriota</taxon>
        <taxon>Cyanophyceae</taxon>
        <taxon>Geitlerinematales</taxon>
        <taxon>Geitlerinemataceae</taxon>
        <taxon>Geitlerinema</taxon>
    </lineage>
</organism>
<gene>
    <name evidence="1" type="ORF">QQ055_00155</name>
</gene>
<accession>A0ABT7LV36</accession>
<sequence length="180" mass="20138">MKRKQYDQLLRMLQQQSQAALQAAQQQSPWEIEAQNRYNQTKSFLDSRDYRNLPTGVHIPMLSLAEGQRMRNMMRGTNAGQSAKGMDSRMLASQRELSDNQFVQDWGGAYEEQIGNLMGQQDNTLSFLQGAHANRMNTGLQGSLGLFNATAQNIKPKQSFWSSFLPGLLQGGASAAMSFI</sequence>
<dbReference type="EMBL" id="JASVEJ010000001">
    <property type="protein sequence ID" value="MDL5055900.1"/>
    <property type="molecule type" value="Genomic_DNA"/>
</dbReference>